<dbReference type="Proteomes" id="UP001341840">
    <property type="component" value="Unassembled WGS sequence"/>
</dbReference>
<proteinExistence type="predicted"/>
<accession>A0ABU6URS4</accession>
<reference evidence="1 2" key="1">
    <citation type="journal article" date="2023" name="Plants (Basel)">
        <title>Bridging the Gap: Combining Genomics and Transcriptomics Approaches to Understand Stylosanthes scabra, an Orphan Legume from the Brazilian Caatinga.</title>
        <authorList>
            <person name="Ferreira-Neto J.R.C."/>
            <person name="da Silva M.D."/>
            <person name="Binneck E."/>
            <person name="de Melo N.F."/>
            <person name="da Silva R.H."/>
            <person name="de Melo A.L.T.M."/>
            <person name="Pandolfi V."/>
            <person name="Bustamante F.O."/>
            <person name="Brasileiro-Vidal A.C."/>
            <person name="Benko-Iseppon A.M."/>
        </authorList>
    </citation>
    <scope>NUCLEOTIDE SEQUENCE [LARGE SCALE GENOMIC DNA]</scope>
    <source>
        <tissue evidence="1">Leaves</tissue>
    </source>
</reference>
<protein>
    <submittedName>
        <fullName evidence="1">Uncharacterized protein</fullName>
    </submittedName>
</protein>
<gene>
    <name evidence="1" type="ORF">PIB30_073358</name>
</gene>
<evidence type="ECO:0000313" key="1">
    <source>
        <dbReference type="EMBL" id="MED6162728.1"/>
    </source>
</evidence>
<organism evidence="1 2">
    <name type="scientific">Stylosanthes scabra</name>
    <dbReference type="NCBI Taxonomy" id="79078"/>
    <lineage>
        <taxon>Eukaryota</taxon>
        <taxon>Viridiplantae</taxon>
        <taxon>Streptophyta</taxon>
        <taxon>Embryophyta</taxon>
        <taxon>Tracheophyta</taxon>
        <taxon>Spermatophyta</taxon>
        <taxon>Magnoliopsida</taxon>
        <taxon>eudicotyledons</taxon>
        <taxon>Gunneridae</taxon>
        <taxon>Pentapetalae</taxon>
        <taxon>rosids</taxon>
        <taxon>fabids</taxon>
        <taxon>Fabales</taxon>
        <taxon>Fabaceae</taxon>
        <taxon>Papilionoideae</taxon>
        <taxon>50 kb inversion clade</taxon>
        <taxon>dalbergioids sensu lato</taxon>
        <taxon>Dalbergieae</taxon>
        <taxon>Pterocarpus clade</taxon>
        <taxon>Stylosanthes</taxon>
    </lineage>
</organism>
<sequence>MEILRLRVAVESVSDAFRVLGKEGVAGNGRDRVALAQLECVFDGFGPACKVNDPMVGKRDDVDPTAGE</sequence>
<comment type="caution">
    <text evidence="1">The sequence shown here is derived from an EMBL/GenBank/DDBJ whole genome shotgun (WGS) entry which is preliminary data.</text>
</comment>
<name>A0ABU6URS4_9FABA</name>
<evidence type="ECO:0000313" key="2">
    <source>
        <dbReference type="Proteomes" id="UP001341840"/>
    </source>
</evidence>
<dbReference type="EMBL" id="JASCZI010121717">
    <property type="protein sequence ID" value="MED6162728.1"/>
    <property type="molecule type" value="Genomic_DNA"/>
</dbReference>
<keyword evidence="2" id="KW-1185">Reference proteome</keyword>